<dbReference type="AlphaFoldDB" id="A0A834Y529"/>
<comment type="caution">
    <text evidence="4">The sequence shown here is derived from an EMBL/GenBank/DDBJ whole genome shotgun (WGS) entry which is preliminary data.</text>
</comment>
<dbReference type="SUPFAM" id="SSF54928">
    <property type="entry name" value="RNA-binding domain, RBD"/>
    <property type="match status" value="1"/>
</dbReference>
<evidence type="ECO:0000259" key="3">
    <source>
        <dbReference type="PROSITE" id="PS50102"/>
    </source>
</evidence>
<dbReference type="InterPro" id="IPR012677">
    <property type="entry name" value="Nucleotide-bd_a/b_plait_sf"/>
</dbReference>
<gene>
    <name evidence="4" type="ORF">HHK36_032712</name>
</gene>
<dbReference type="EMBL" id="JABCRI010000875">
    <property type="protein sequence ID" value="KAF8369280.1"/>
    <property type="molecule type" value="Genomic_DNA"/>
</dbReference>
<dbReference type="PROSITE" id="PS50102">
    <property type="entry name" value="RRM"/>
    <property type="match status" value="2"/>
</dbReference>
<reference evidence="4 5" key="1">
    <citation type="submission" date="2020-04" db="EMBL/GenBank/DDBJ databases">
        <title>Plant Genome Project.</title>
        <authorList>
            <person name="Zhang R.-G."/>
        </authorList>
    </citation>
    <scope>NUCLEOTIDE SEQUENCE [LARGE SCALE GENOMIC DNA]</scope>
    <source>
        <strain evidence="4">YNK0</strain>
        <tissue evidence="4">Leaf</tissue>
    </source>
</reference>
<feature type="domain" description="RRM" evidence="3">
    <location>
        <begin position="80"/>
        <end position="156"/>
    </location>
</feature>
<dbReference type="PANTHER" id="PTHR48025:SF6">
    <property type="entry name" value="RRM DOMAIN-CONTAINING PROTEIN"/>
    <property type="match status" value="1"/>
</dbReference>
<sequence length="271" mass="29817">MAALGAATSIFSISSSSSKFLFSLKPSPSKNLHISSSTPSFSLSSPKVSTRKFGLELYCAVQEIAVEEIPEETQEGNQRRKLYVVNLPWTFSVADMKNLFGECGTVKDVEIIKKDGRNRGYAFITMASGEEATSVVDKFDSYDLSGRIIRVEFAKRMKKPSPPRPTGPPAGETPYKIYLSNLAWKVRSSHLREFFSASFNPVSARVVFDSPSGRSAGYGFVSFATKEEAEAAISALDGKVFKLTKNIVQLLHFFLSLSPFLFDVGFMVNPS</sequence>
<dbReference type="InterPro" id="IPR035979">
    <property type="entry name" value="RBD_domain_sf"/>
</dbReference>
<dbReference type="SMART" id="SM00360">
    <property type="entry name" value="RRM"/>
    <property type="match status" value="2"/>
</dbReference>
<organism evidence="4 5">
    <name type="scientific">Tetracentron sinense</name>
    <name type="common">Spur-leaf</name>
    <dbReference type="NCBI Taxonomy" id="13715"/>
    <lineage>
        <taxon>Eukaryota</taxon>
        <taxon>Viridiplantae</taxon>
        <taxon>Streptophyta</taxon>
        <taxon>Embryophyta</taxon>
        <taxon>Tracheophyta</taxon>
        <taxon>Spermatophyta</taxon>
        <taxon>Magnoliopsida</taxon>
        <taxon>Trochodendrales</taxon>
        <taxon>Trochodendraceae</taxon>
        <taxon>Tetracentron</taxon>
    </lineage>
</organism>
<dbReference type="OMA" id="ENSTHYP"/>
<dbReference type="GO" id="GO:0009535">
    <property type="term" value="C:chloroplast thylakoid membrane"/>
    <property type="evidence" value="ECO:0007669"/>
    <property type="project" value="TreeGrafter"/>
</dbReference>
<feature type="domain" description="RRM" evidence="3">
    <location>
        <begin position="175"/>
        <end position="247"/>
    </location>
</feature>
<dbReference type="GO" id="GO:1901259">
    <property type="term" value="P:chloroplast rRNA processing"/>
    <property type="evidence" value="ECO:0007669"/>
    <property type="project" value="TreeGrafter"/>
</dbReference>
<evidence type="ECO:0000256" key="2">
    <source>
        <dbReference type="PROSITE-ProRule" id="PRU00176"/>
    </source>
</evidence>
<dbReference type="InterPro" id="IPR050502">
    <property type="entry name" value="Euk_RNA-bind_prot"/>
</dbReference>
<dbReference type="Gene3D" id="3.30.70.330">
    <property type="match status" value="2"/>
</dbReference>
<dbReference type="InterPro" id="IPR000504">
    <property type="entry name" value="RRM_dom"/>
</dbReference>
<evidence type="ECO:0000256" key="1">
    <source>
        <dbReference type="ARBA" id="ARBA00022884"/>
    </source>
</evidence>
<accession>A0A834Y529</accession>
<dbReference type="Pfam" id="PF00076">
    <property type="entry name" value="RRM_1"/>
    <property type="match status" value="2"/>
</dbReference>
<dbReference type="GO" id="GO:0003729">
    <property type="term" value="F:mRNA binding"/>
    <property type="evidence" value="ECO:0007669"/>
    <property type="project" value="TreeGrafter"/>
</dbReference>
<proteinExistence type="predicted"/>
<evidence type="ECO:0000313" key="5">
    <source>
        <dbReference type="Proteomes" id="UP000655225"/>
    </source>
</evidence>
<protein>
    <recommendedName>
        <fullName evidence="3">RRM domain-containing protein</fullName>
    </recommendedName>
</protein>
<keyword evidence="1 2" id="KW-0694">RNA-binding</keyword>
<dbReference type="OrthoDB" id="439808at2759"/>
<name>A0A834Y529_TETSI</name>
<evidence type="ECO:0000313" key="4">
    <source>
        <dbReference type="EMBL" id="KAF8369280.1"/>
    </source>
</evidence>
<keyword evidence="5" id="KW-1185">Reference proteome</keyword>
<dbReference type="Proteomes" id="UP000655225">
    <property type="component" value="Unassembled WGS sequence"/>
</dbReference>
<dbReference type="PANTHER" id="PTHR48025">
    <property type="entry name" value="OS02G0815200 PROTEIN"/>
    <property type="match status" value="1"/>
</dbReference>